<comment type="caution">
    <text evidence="1">The sequence shown here is derived from an EMBL/GenBank/DDBJ whole genome shotgun (WGS) entry which is preliminary data.</text>
</comment>
<dbReference type="Proteomes" id="UP000489190">
    <property type="component" value="Unassembled WGS sequence"/>
</dbReference>
<organism evidence="1 2">
    <name type="scientific">Pseudomonas helleri</name>
    <dbReference type="NCBI Taxonomy" id="1608996"/>
    <lineage>
        <taxon>Bacteria</taxon>
        <taxon>Pseudomonadati</taxon>
        <taxon>Pseudomonadota</taxon>
        <taxon>Gammaproteobacteria</taxon>
        <taxon>Pseudomonadales</taxon>
        <taxon>Pseudomonadaceae</taxon>
        <taxon>Pseudomonas</taxon>
    </lineage>
</organism>
<dbReference type="RefSeq" id="WP_153329915.1">
    <property type="nucleotide sequence ID" value="NZ_WIWI01000054.1"/>
</dbReference>
<sequence length="55" mass="5891">MGCEATLIGDPAARIAASCLVSDYKVIQRFIEIECTQNLTTPGNLSFPETGFIAL</sequence>
<name>A0A7X1XJ79_9PSED</name>
<dbReference type="EMBL" id="WIWI01000054">
    <property type="protein sequence ID" value="MQT91171.1"/>
    <property type="molecule type" value="Genomic_DNA"/>
</dbReference>
<evidence type="ECO:0000313" key="2">
    <source>
        <dbReference type="Proteomes" id="UP000489190"/>
    </source>
</evidence>
<evidence type="ECO:0000313" key="1">
    <source>
        <dbReference type="EMBL" id="MQT91171.1"/>
    </source>
</evidence>
<reference evidence="1 2" key="1">
    <citation type="submission" date="2019-10" db="EMBL/GenBank/DDBJ databases">
        <title>Evaluation of single-gene subtyping targets for Pseudomonas.</title>
        <authorList>
            <person name="Reichler S.J."/>
            <person name="Orsi R.H."/>
            <person name="Wiedmann M."/>
            <person name="Martin N.H."/>
            <person name="Murphy S.I."/>
        </authorList>
    </citation>
    <scope>NUCLEOTIDE SEQUENCE [LARGE SCALE GENOMIC DNA]</scope>
    <source>
        <strain evidence="1 2">FSL R10-3254</strain>
    </source>
</reference>
<protein>
    <submittedName>
        <fullName evidence="1">Uncharacterized protein</fullName>
    </submittedName>
</protein>
<proteinExistence type="predicted"/>
<accession>A0A7X1XJ79</accession>
<gene>
    <name evidence="1" type="ORF">GHO39_18815</name>
</gene>
<dbReference type="AlphaFoldDB" id="A0A7X1XJ79"/>